<dbReference type="EMBL" id="LR699119">
    <property type="protein sequence ID" value="VVC75523.1"/>
    <property type="molecule type" value="Genomic_DNA"/>
</dbReference>
<reference evidence="2 3" key="1">
    <citation type="submission" date="2019-08" db="EMBL/GenBank/DDBJ databases">
        <authorList>
            <person name="Guy L."/>
        </authorList>
    </citation>
    <scope>NUCLEOTIDE SEQUENCE [LARGE SCALE GENOMIC DNA]</scope>
    <source>
        <strain evidence="2 3">SGT-108</strain>
    </source>
</reference>
<name>A0A5E4PGN9_9COXI</name>
<gene>
    <name evidence="2" type="ORF">AQUSIP_08130</name>
</gene>
<evidence type="ECO:0000313" key="2">
    <source>
        <dbReference type="EMBL" id="VVC75523.1"/>
    </source>
</evidence>
<dbReference type="OrthoDB" id="5632772at2"/>
<evidence type="ECO:0008006" key="4">
    <source>
        <dbReference type="Google" id="ProtNLM"/>
    </source>
</evidence>
<dbReference type="SUPFAM" id="SSF56112">
    <property type="entry name" value="Protein kinase-like (PK-like)"/>
    <property type="match status" value="1"/>
</dbReference>
<dbReference type="InterPro" id="IPR011009">
    <property type="entry name" value="Kinase-like_dom_sf"/>
</dbReference>
<dbReference type="AlphaFoldDB" id="A0A5E4PGN9"/>
<organism evidence="2 3">
    <name type="scientific">Aquicella siphonis</name>
    <dbReference type="NCBI Taxonomy" id="254247"/>
    <lineage>
        <taxon>Bacteria</taxon>
        <taxon>Pseudomonadati</taxon>
        <taxon>Pseudomonadota</taxon>
        <taxon>Gammaproteobacteria</taxon>
        <taxon>Legionellales</taxon>
        <taxon>Coxiellaceae</taxon>
        <taxon>Aquicella</taxon>
    </lineage>
</organism>
<accession>A0A5E4PGN9</accession>
<sequence>MQRKRAESKSSKKSAKDQFNDVLSKNPAAVEEIIYQYIDMMQIHYDEGDPERRKAKVMDAIQPIFHQMFGNDISIKNLGGENNLNLLVAYKGEEFVIQIGTQREPSLTAVDQLGKVRENKWVAQRYAVHVFANDAGNRKSETLKEMTLDASTKPIGFMTLVEKLGSSLSKELKKSQDEKPKVMFDSTKEIEFAKTVGLQLREIFLSLQDKNMIWTDCKPGNLLARENSDGSFQIVVADTKAILPADQLPIGIRSKTMNCTGLMTESYMSTQGFDKLASAVNPTAADVLKIMEKEYSYQMAVILYYSATGKEIFSKGEAKDTTFDFSHPMFKTEQGQRLELIIKELSKPNPDERMDYNTAARLMAVMDNKQAFEAVMRKFHAPGFSDPALHAPAQTSTTGTANIMVALAAAREPDLSATTGPRSEARNEAAKMLRRATSRSAIVRKPAVSDAATVSTEKKTSVETSAKLTQAQGQTQGVTSDDAKPSSPSPGRSQ</sequence>
<dbReference type="Gene3D" id="1.10.510.10">
    <property type="entry name" value="Transferase(Phosphotransferase) domain 1"/>
    <property type="match status" value="1"/>
</dbReference>
<protein>
    <recommendedName>
        <fullName evidence="4">Protein kinase domain-containing protein</fullName>
    </recommendedName>
</protein>
<proteinExistence type="predicted"/>
<dbReference type="Proteomes" id="UP000324194">
    <property type="component" value="Chromosome 1"/>
</dbReference>
<keyword evidence="3" id="KW-1185">Reference proteome</keyword>
<feature type="region of interest" description="Disordered" evidence="1">
    <location>
        <begin position="435"/>
        <end position="494"/>
    </location>
</feature>
<evidence type="ECO:0000256" key="1">
    <source>
        <dbReference type="SAM" id="MobiDB-lite"/>
    </source>
</evidence>
<dbReference type="RefSeq" id="WP_148338822.1">
    <property type="nucleotide sequence ID" value="NZ_LR699119.1"/>
</dbReference>
<evidence type="ECO:0000313" key="3">
    <source>
        <dbReference type="Proteomes" id="UP000324194"/>
    </source>
</evidence>
<feature type="compositionally biased region" description="Polar residues" evidence="1">
    <location>
        <begin position="462"/>
        <end position="479"/>
    </location>
</feature>
<dbReference type="KEGG" id="asip:AQUSIP_08130"/>